<feature type="chain" id="PRO_5007843180" description="SGNH hydrolase-type esterase domain-containing protein" evidence="2">
    <location>
        <begin position="19"/>
        <end position="278"/>
    </location>
</feature>
<dbReference type="Pfam" id="PF00657">
    <property type="entry name" value="Lipase_GDSL"/>
    <property type="match status" value="1"/>
</dbReference>
<dbReference type="GO" id="GO:0016788">
    <property type="term" value="F:hydrolase activity, acting on ester bonds"/>
    <property type="evidence" value="ECO:0007669"/>
    <property type="project" value="InterPro"/>
</dbReference>
<keyword evidence="4" id="KW-1185">Reference proteome</keyword>
<evidence type="ECO:0000256" key="2">
    <source>
        <dbReference type="SAM" id="SignalP"/>
    </source>
</evidence>
<dbReference type="Proteomes" id="UP000078561">
    <property type="component" value="Unassembled WGS sequence"/>
</dbReference>
<evidence type="ECO:0008006" key="5">
    <source>
        <dbReference type="Google" id="ProtNLM"/>
    </source>
</evidence>
<organism evidence="3">
    <name type="scientific">Absidia glauca</name>
    <name type="common">Pin mould</name>
    <dbReference type="NCBI Taxonomy" id="4829"/>
    <lineage>
        <taxon>Eukaryota</taxon>
        <taxon>Fungi</taxon>
        <taxon>Fungi incertae sedis</taxon>
        <taxon>Mucoromycota</taxon>
        <taxon>Mucoromycotina</taxon>
        <taxon>Mucoromycetes</taxon>
        <taxon>Mucorales</taxon>
        <taxon>Cunninghamellaceae</taxon>
        <taxon>Absidia</taxon>
    </lineage>
</organism>
<dbReference type="PANTHER" id="PTHR45648">
    <property type="entry name" value="GDSL LIPASE/ACYLHYDROLASE FAMILY PROTEIN (AFU_ORTHOLOGUE AFUA_4G14700)"/>
    <property type="match status" value="1"/>
</dbReference>
<keyword evidence="1" id="KW-0378">Hydrolase</keyword>
<evidence type="ECO:0000256" key="1">
    <source>
        <dbReference type="ARBA" id="ARBA00022801"/>
    </source>
</evidence>
<dbReference type="OrthoDB" id="1600564at2759"/>
<dbReference type="SUPFAM" id="SSF52266">
    <property type="entry name" value="SGNH hydrolase"/>
    <property type="match status" value="1"/>
</dbReference>
<feature type="signal peptide" evidence="2">
    <location>
        <begin position="1"/>
        <end position="18"/>
    </location>
</feature>
<name>A0A163IWE3_ABSGL</name>
<accession>A0A163IWE3</accession>
<dbReference type="EMBL" id="LT550481">
    <property type="protein sequence ID" value="SAL95733.1"/>
    <property type="molecule type" value="Genomic_DNA"/>
</dbReference>
<keyword evidence="2" id="KW-0732">Signal</keyword>
<evidence type="ECO:0000313" key="4">
    <source>
        <dbReference type="Proteomes" id="UP000078561"/>
    </source>
</evidence>
<proteinExistence type="predicted"/>
<dbReference type="Gene3D" id="3.40.50.1110">
    <property type="entry name" value="SGNH hydrolase"/>
    <property type="match status" value="1"/>
</dbReference>
<dbReference type="InterPro" id="IPR036514">
    <property type="entry name" value="SGNH_hydro_sf"/>
</dbReference>
<protein>
    <recommendedName>
        <fullName evidence="5">SGNH hydrolase-type esterase domain-containing protein</fullName>
    </recommendedName>
</protein>
<dbReference type="InterPro" id="IPR001087">
    <property type="entry name" value="GDSL"/>
</dbReference>
<dbReference type="InParanoid" id="A0A163IWE3"/>
<reference evidence="3" key="1">
    <citation type="submission" date="2016-04" db="EMBL/GenBank/DDBJ databases">
        <authorList>
            <person name="Evans L.H."/>
            <person name="Alamgir A."/>
            <person name="Owens N."/>
            <person name="Weber N.D."/>
            <person name="Virtaneva K."/>
            <person name="Barbian K."/>
            <person name="Babar A."/>
            <person name="Rosenke K."/>
        </authorList>
    </citation>
    <scope>NUCLEOTIDE SEQUENCE [LARGE SCALE GENOMIC DNA]</scope>
    <source>
        <strain evidence="3">CBS 101.48</strain>
    </source>
</reference>
<dbReference type="CDD" id="cd01846">
    <property type="entry name" value="fatty_acyltransferase_like"/>
    <property type="match status" value="1"/>
</dbReference>
<dbReference type="AlphaFoldDB" id="A0A163IWE3"/>
<dbReference type="InterPro" id="IPR051058">
    <property type="entry name" value="GDSL_Est/Lipase"/>
</dbReference>
<dbReference type="PANTHER" id="PTHR45648:SF22">
    <property type="entry name" value="GDSL LIPASE_ACYLHYDROLASE FAMILY PROTEIN (AFU_ORTHOLOGUE AFUA_4G14700)"/>
    <property type="match status" value="1"/>
</dbReference>
<dbReference type="OMA" id="WGNNYHP"/>
<dbReference type="STRING" id="4829.A0A163IWE3"/>
<sequence length="278" mass="32157">MTLQFIVLWLALSGLAAAVPLIQRKSSTFDLEKMTTLFSFGDSYTTEYLDLPTMSYPDHDNVSSTNGANWVYYLTQAEDLTNWDLAYNSAPIQNELVNQNGTNYAADETLYSIWVGINDVGLLLTNHNSTASLDVLMRRYRQLITYLYDHDARNIILINVPPVDRSPKWGAKDETASKMHHLVKGYNQKLLKMARSLSEMKHLRVIYIDAWAIFTRILDHPHQYGLKNVTSSCPEWRHPEKHDCLPIKDYFWLNDLHPTTKVHYHFAKAVQDFLQEMN</sequence>
<evidence type="ECO:0000313" key="3">
    <source>
        <dbReference type="EMBL" id="SAL95733.1"/>
    </source>
</evidence>
<gene>
    <name evidence="3" type="primary">ABSGL_01074.1 scaffold 1223</name>
</gene>